<dbReference type="InterPro" id="IPR012827">
    <property type="entry name" value="Hemerythrin_metal-bd"/>
</dbReference>
<evidence type="ECO:0000313" key="6">
    <source>
        <dbReference type="Proteomes" id="UP000231203"/>
    </source>
</evidence>
<dbReference type="InterPro" id="IPR012312">
    <property type="entry name" value="Hemerythrin-like"/>
</dbReference>
<keyword evidence="3" id="KW-0408">Iron</keyword>
<dbReference type="PANTHER" id="PTHR37164">
    <property type="entry name" value="BACTERIOHEMERYTHRIN"/>
    <property type="match status" value="1"/>
</dbReference>
<evidence type="ECO:0000259" key="4">
    <source>
        <dbReference type="Pfam" id="PF01814"/>
    </source>
</evidence>
<dbReference type="AlphaFoldDB" id="A0A2G6MQ69"/>
<name>A0A2G6MQ69_9BACT</name>
<organism evidence="5 6">
    <name type="scientific">Desulfobacter postgatei</name>
    <dbReference type="NCBI Taxonomy" id="2293"/>
    <lineage>
        <taxon>Bacteria</taxon>
        <taxon>Pseudomonadati</taxon>
        <taxon>Thermodesulfobacteriota</taxon>
        <taxon>Desulfobacteria</taxon>
        <taxon>Desulfobacterales</taxon>
        <taxon>Desulfobacteraceae</taxon>
        <taxon>Desulfobacter</taxon>
    </lineage>
</organism>
<evidence type="ECO:0000256" key="1">
    <source>
        <dbReference type="ARBA" id="ARBA00010587"/>
    </source>
</evidence>
<dbReference type="NCBIfam" id="NF033749">
    <property type="entry name" value="bact_hemeryth"/>
    <property type="match status" value="1"/>
</dbReference>
<evidence type="ECO:0000313" key="5">
    <source>
        <dbReference type="EMBL" id="PIE62248.1"/>
    </source>
</evidence>
<evidence type="ECO:0000256" key="3">
    <source>
        <dbReference type="ARBA" id="ARBA00023004"/>
    </source>
</evidence>
<dbReference type="InterPro" id="IPR050669">
    <property type="entry name" value="Hemerythrin"/>
</dbReference>
<dbReference type="Proteomes" id="UP000231203">
    <property type="component" value="Unassembled WGS sequence"/>
</dbReference>
<reference evidence="5 6" key="1">
    <citation type="submission" date="2017-10" db="EMBL/GenBank/DDBJ databases">
        <title>Novel microbial diversity and functional potential in the marine mammal oral microbiome.</title>
        <authorList>
            <person name="Dudek N.K."/>
            <person name="Sun C.L."/>
            <person name="Burstein D."/>
            <person name="Kantor R.S."/>
            <person name="Aliaga Goltsman D.S."/>
            <person name="Bik E.M."/>
            <person name="Thomas B.C."/>
            <person name="Banfield J.F."/>
            <person name="Relman D.A."/>
        </authorList>
    </citation>
    <scope>NUCLEOTIDE SEQUENCE [LARGE SCALE GENOMIC DNA]</scope>
    <source>
        <strain evidence="5">DOLJORAL78_47_202</strain>
    </source>
</reference>
<proteinExistence type="inferred from homology"/>
<gene>
    <name evidence="5" type="ORF">CSA25_06055</name>
</gene>
<evidence type="ECO:0000256" key="2">
    <source>
        <dbReference type="ARBA" id="ARBA00022723"/>
    </source>
</evidence>
<keyword evidence="2" id="KW-0479">Metal-binding</keyword>
<accession>A0A2G6MQ69</accession>
<feature type="domain" description="Hemerythrin-like" evidence="4">
    <location>
        <begin position="17"/>
        <end position="130"/>
    </location>
</feature>
<dbReference type="NCBIfam" id="TIGR02481">
    <property type="entry name" value="hemeryth_dom"/>
    <property type="match status" value="1"/>
</dbReference>
<dbReference type="Pfam" id="PF01814">
    <property type="entry name" value="Hemerythrin"/>
    <property type="match status" value="1"/>
</dbReference>
<dbReference type="CDD" id="cd12107">
    <property type="entry name" value="Hemerythrin"/>
    <property type="match status" value="1"/>
</dbReference>
<dbReference type="InterPro" id="IPR035938">
    <property type="entry name" value="Hemerythrin-like_sf"/>
</dbReference>
<protein>
    <submittedName>
        <fullName evidence="5">Chemotaxis protein</fullName>
    </submittedName>
</protein>
<comment type="caution">
    <text evidence="5">The sequence shown here is derived from an EMBL/GenBank/DDBJ whole genome shotgun (WGS) entry which is preliminary data.</text>
</comment>
<dbReference type="EMBL" id="PDTI01000054">
    <property type="protein sequence ID" value="PIE62248.1"/>
    <property type="molecule type" value="Genomic_DNA"/>
</dbReference>
<dbReference type="PANTHER" id="PTHR37164:SF1">
    <property type="entry name" value="BACTERIOHEMERYTHRIN"/>
    <property type="match status" value="1"/>
</dbReference>
<dbReference type="Gene3D" id="1.20.120.50">
    <property type="entry name" value="Hemerythrin-like"/>
    <property type="match status" value="1"/>
</dbReference>
<comment type="similarity">
    <text evidence="1">Belongs to the hemerythrin family.</text>
</comment>
<dbReference type="SUPFAM" id="SSF47188">
    <property type="entry name" value="Hemerythrin-like"/>
    <property type="match status" value="1"/>
</dbReference>
<sequence length="143" mass="16871">MTNMIEWDEKYSVDVPELDESRKKLMDMFNALIEMKANKGDAKDVANLINEINEFSKVFFSTEEKVIGRQGYPDLDTHSKEHRQFIKRAIGLRRELAEDVDNLAMADVVELRDWLLSHFESADTLFVPFLRIHRYVDEFENKK</sequence>
<dbReference type="GO" id="GO:0046872">
    <property type="term" value="F:metal ion binding"/>
    <property type="evidence" value="ECO:0007669"/>
    <property type="project" value="UniProtKB-KW"/>
</dbReference>